<name>A0AAJ2MMH8_9LACT</name>
<dbReference type="RefSeq" id="WP_017368478.1">
    <property type="nucleotide sequence ID" value="NZ_JARPXR010000022.1"/>
</dbReference>
<comment type="caution">
    <text evidence="2">The sequence shown here is derived from an EMBL/GenBank/DDBJ whole genome shotgun (WGS) entry which is preliminary data.</text>
</comment>
<keyword evidence="1" id="KW-1133">Transmembrane helix</keyword>
<dbReference type="AlphaFoldDB" id="A0AAJ2MMH8"/>
<evidence type="ECO:0000313" key="3">
    <source>
        <dbReference type="Proteomes" id="UP001262817"/>
    </source>
</evidence>
<protein>
    <submittedName>
        <fullName evidence="2">Uncharacterized protein</fullName>
    </submittedName>
</protein>
<proteinExistence type="predicted"/>
<accession>A0AAJ2MMH8</accession>
<keyword evidence="1" id="KW-0472">Membrane</keyword>
<keyword evidence="1" id="KW-0812">Transmembrane</keyword>
<dbReference type="Proteomes" id="UP001262817">
    <property type="component" value="Unassembled WGS sequence"/>
</dbReference>
<feature type="transmembrane region" description="Helical" evidence="1">
    <location>
        <begin position="6"/>
        <end position="25"/>
    </location>
</feature>
<evidence type="ECO:0000313" key="2">
    <source>
        <dbReference type="EMBL" id="MDT2584594.1"/>
    </source>
</evidence>
<gene>
    <name evidence="2" type="ORF">P7D17_10915</name>
</gene>
<dbReference type="EMBL" id="JARPXR010000022">
    <property type="protein sequence ID" value="MDT2584594.1"/>
    <property type="molecule type" value="Genomic_DNA"/>
</dbReference>
<organism evidence="2 3">
    <name type="scientific">Lactococcus petauri</name>
    <dbReference type="NCBI Taxonomy" id="1940789"/>
    <lineage>
        <taxon>Bacteria</taxon>
        <taxon>Bacillati</taxon>
        <taxon>Bacillota</taxon>
        <taxon>Bacilli</taxon>
        <taxon>Lactobacillales</taxon>
        <taxon>Streptococcaceae</taxon>
        <taxon>Lactococcus</taxon>
    </lineage>
</organism>
<evidence type="ECO:0000256" key="1">
    <source>
        <dbReference type="SAM" id="Phobius"/>
    </source>
</evidence>
<reference evidence="2" key="1">
    <citation type="submission" date="2023-03" db="EMBL/GenBank/DDBJ databases">
        <authorList>
            <person name="Shen W."/>
            <person name="Cai J."/>
        </authorList>
    </citation>
    <scope>NUCLEOTIDE SEQUENCE</scope>
    <source>
        <strain evidence="2">P86-2</strain>
    </source>
</reference>
<sequence length="116" mass="12967">MKNKKWYLVIVAIILVLGGAFFAVSKGGADSMDGKYYLYYEDSNTCSDDTIMTIHGKDVSLPSSSDDSTISLKLDEKNHRLEGSASMPYTYKDGFFSFSGVQYVKENSKAYKDLEK</sequence>